<name>A0ABR9W0I7_9MICO</name>
<accession>A0ABR9W0I7</accession>
<feature type="transmembrane region" description="Helical" evidence="2">
    <location>
        <begin position="47"/>
        <end position="66"/>
    </location>
</feature>
<protein>
    <submittedName>
        <fullName evidence="3">Uncharacterized protein</fullName>
    </submittedName>
</protein>
<dbReference type="Proteomes" id="UP000644727">
    <property type="component" value="Unassembled WGS sequence"/>
</dbReference>
<keyword evidence="2" id="KW-0472">Membrane</keyword>
<keyword evidence="2" id="KW-0812">Transmembrane</keyword>
<evidence type="ECO:0000256" key="1">
    <source>
        <dbReference type="SAM" id="MobiDB-lite"/>
    </source>
</evidence>
<keyword evidence="4" id="KW-1185">Reference proteome</keyword>
<dbReference type="EMBL" id="JADEYR010000005">
    <property type="protein sequence ID" value="MBE9403942.1"/>
    <property type="molecule type" value="Genomic_DNA"/>
</dbReference>
<feature type="region of interest" description="Disordered" evidence="1">
    <location>
        <begin position="71"/>
        <end position="95"/>
    </location>
</feature>
<sequence>MNVSLSPEAGRVDAVRRLSRGPALLLLLIGAFFAFAALYIGWFGTRWGLLLLIPAVVLAAGTRALWSRPRRGQKALRSGDPHLRLDHTGATAADGPTIPWQQIDRIDLLRAAETPLDALPEGSRATVMNVGGTRGRWSITLRDGSERTGLFDFVPTEEYHRFLITGRDLARVGGAVLLDGQDGP</sequence>
<reference evidence="3 4" key="1">
    <citation type="submission" date="2020-10" db="EMBL/GenBank/DDBJ databases">
        <title>Draft genome and description of Brachybacterium epidermidis sp nov.</title>
        <authorList>
            <person name="Boxberger M."/>
            <person name="La Scola B."/>
        </authorList>
    </citation>
    <scope>NUCLEOTIDE SEQUENCE [LARGE SCALE GENOMIC DNA]</scope>
    <source>
        <strain evidence="3 4">Marseille-Q2903</strain>
    </source>
</reference>
<organism evidence="3 4">
    <name type="scientific">Brachybacterium epidermidis</name>
    <dbReference type="NCBI Taxonomy" id="2781983"/>
    <lineage>
        <taxon>Bacteria</taxon>
        <taxon>Bacillati</taxon>
        <taxon>Actinomycetota</taxon>
        <taxon>Actinomycetes</taxon>
        <taxon>Micrococcales</taxon>
        <taxon>Dermabacteraceae</taxon>
        <taxon>Brachybacterium</taxon>
    </lineage>
</organism>
<comment type="caution">
    <text evidence="3">The sequence shown here is derived from an EMBL/GenBank/DDBJ whole genome shotgun (WGS) entry which is preliminary data.</text>
</comment>
<proteinExistence type="predicted"/>
<dbReference type="RefSeq" id="WP_193865682.1">
    <property type="nucleotide sequence ID" value="NZ_JADEYR010000005.1"/>
</dbReference>
<gene>
    <name evidence="3" type="ORF">IOE58_06995</name>
</gene>
<evidence type="ECO:0000256" key="2">
    <source>
        <dbReference type="SAM" id="Phobius"/>
    </source>
</evidence>
<evidence type="ECO:0000313" key="3">
    <source>
        <dbReference type="EMBL" id="MBE9403942.1"/>
    </source>
</evidence>
<evidence type="ECO:0000313" key="4">
    <source>
        <dbReference type="Proteomes" id="UP000644727"/>
    </source>
</evidence>
<feature type="transmembrane region" description="Helical" evidence="2">
    <location>
        <begin position="21"/>
        <end position="41"/>
    </location>
</feature>
<feature type="compositionally biased region" description="Basic and acidic residues" evidence="1">
    <location>
        <begin position="77"/>
        <end position="87"/>
    </location>
</feature>
<keyword evidence="2" id="KW-1133">Transmembrane helix</keyword>